<dbReference type="InterPro" id="IPR009003">
    <property type="entry name" value="Peptidase_S1_PA"/>
</dbReference>
<dbReference type="PRINTS" id="PR00834">
    <property type="entry name" value="PROTEASES2C"/>
</dbReference>
<dbReference type="SUPFAM" id="SSF50156">
    <property type="entry name" value="PDZ domain-like"/>
    <property type="match status" value="1"/>
</dbReference>
<dbReference type="Pfam" id="PF13180">
    <property type="entry name" value="PDZ_2"/>
    <property type="match status" value="1"/>
</dbReference>
<dbReference type="InterPro" id="IPR051201">
    <property type="entry name" value="Chloro_Bact_Ser_Proteases"/>
</dbReference>
<dbReference type="SUPFAM" id="SSF50494">
    <property type="entry name" value="Trypsin-like serine proteases"/>
    <property type="match status" value="1"/>
</dbReference>
<accession>A0A5S9F2E7</accession>
<dbReference type="Gene3D" id="2.30.42.10">
    <property type="match status" value="1"/>
</dbReference>
<dbReference type="EMBL" id="AP019860">
    <property type="protein sequence ID" value="BBM82032.1"/>
    <property type="molecule type" value="Genomic_DNA"/>
</dbReference>
<proteinExistence type="predicted"/>
<gene>
    <name evidence="4" type="ORF">UABAM_00375</name>
</gene>
<protein>
    <submittedName>
        <fullName evidence="4">Peptidase</fullName>
    </submittedName>
</protein>
<dbReference type="InterPro" id="IPR001478">
    <property type="entry name" value="PDZ"/>
</dbReference>
<sequence>MVRYYFMVCLCIAFLFSDDSVAVAVKIQKQVKQTIARSIDAYVSIGGGAGAIISKDGYIITNNHVVEDHQETWFVKTGKGKTYRAKVVGRDKKGDLCLLKIVPEQNNLPFLKLGNSNLLYHGQRVLAMGNPFLYSTDGSPSVSLGIVSALHCFQDNYGDAIQTDTSLNPGNSGGPLINFQGEIVGICGRIASRFNNRRSSGVGFAITSNQVKNFLPLLKRGAKIHHGYIGIDVREYFNQGVLVKSSPIKVFKPGDIVLKIAGLPIYSLDLFYGKLWTYPANTVVPVTVKRQDQILTLRVTLQKFVQEEK</sequence>
<dbReference type="GO" id="GO:0006508">
    <property type="term" value="P:proteolysis"/>
    <property type="evidence" value="ECO:0007669"/>
    <property type="project" value="UniProtKB-KW"/>
</dbReference>
<organism evidence="4 5">
    <name type="scientific">Uabimicrobium amorphum</name>
    <dbReference type="NCBI Taxonomy" id="2596890"/>
    <lineage>
        <taxon>Bacteria</taxon>
        <taxon>Pseudomonadati</taxon>
        <taxon>Planctomycetota</taxon>
        <taxon>Candidatus Uabimicrobiia</taxon>
        <taxon>Candidatus Uabimicrobiales</taxon>
        <taxon>Candidatus Uabimicrobiaceae</taxon>
        <taxon>Candidatus Uabimicrobium</taxon>
    </lineage>
</organism>
<dbReference type="Proteomes" id="UP000326354">
    <property type="component" value="Chromosome"/>
</dbReference>
<evidence type="ECO:0000256" key="2">
    <source>
        <dbReference type="ARBA" id="ARBA00022801"/>
    </source>
</evidence>
<dbReference type="OrthoDB" id="248175at2"/>
<dbReference type="Pfam" id="PF13365">
    <property type="entry name" value="Trypsin_2"/>
    <property type="match status" value="1"/>
</dbReference>
<keyword evidence="2" id="KW-0378">Hydrolase</keyword>
<dbReference type="PANTHER" id="PTHR43343">
    <property type="entry name" value="PEPTIDASE S12"/>
    <property type="match status" value="1"/>
</dbReference>
<feature type="domain" description="PDZ" evidence="3">
    <location>
        <begin position="227"/>
        <end position="301"/>
    </location>
</feature>
<name>A0A5S9F2E7_UABAM</name>
<reference evidence="4 5" key="1">
    <citation type="submission" date="2019-08" db="EMBL/GenBank/DDBJ databases">
        <title>Complete genome sequence of Candidatus Uab amorphum.</title>
        <authorList>
            <person name="Shiratori T."/>
            <person name="Suzuki S."/>
            <person name="Kakizawa Y."/>
            <person name="Ishida K."/>
        </authorList>
    </citation>
    <scope>NUCLEOTIDE SEQUENCE [LARGE SCALE GENOMIC DNA]</scope>
    <source>
        <strain evidence="4 5">SRT547</strain>
    </source>
</reference>
<dbReference type="AlphaFoldDB" id="A0A5S9F2E7"/>
<dbReference type="KEGG" id="uam:UABAM_00375"/>
<keyword evidence="5" id="KW-1185">Reference proteome</keyword>
<dbReference type="InterPro" id="IPR036034">
    <property type="entry name" value="PDZ_sf"/>
</dbReference>
<keyword evidence="1" id="KW-0645">Protease</keyword>
<dbReference type="GO" id="GO:0004252">
    <property type="term" value="F:serine-type endopeptidase activity"/>
    <property type="evidence" value="ECO:0007669"/>
    <property type="project" value="InterPro"/>
</dbReference>
<evidence type="ECO:0000313" key="4">
    <source>
        <dbReference type="EMBL" id="BBM82032.1"/>
    </source>
</evidence>
<dbReference type="InterPro" id="IPR001940">
    <property type="entry name" value="Peptidase_S1C"/>
</dbReference>
<evidence type="ECO:0000259" key="3">
    <source>
        <dbReference type="Pfam" id="PF13180"/>
    </source>
</evidence>
<evidence type="ECO:0000256" key="1">
    <source>
        <dbReference type="ARBA" id="ARBA00022670"/>
    </source>
</evidence>
<dbReference type="PANTHER" id="PTHR43343:SF3">
    <property type="entry name" value="PROTEASE DO-LIKE 8, CHLOROPLASTIC"/>
    <property type="match status" value="1"/>
</dbReference>
<dbReference type="RefSeq" id="WP_151966290.1">
    <property type="nucleotide sequence ID" value="NZ_AP019860.1"/>
</dbReference>
<evidence type="ECO:0000313" key="5">
    <source>
        <dbReference type="Proteomes" id="UP000326354"/>
    </source>
</evidence>
<dbReference type="Gene3D" id="2.40.10.120">
    <property type="match status" value="1"/>
</dbReference>